<keyword evidence="1" id="KW-0472">Membrane</keyword>
<dbReference type="Pfam" id="PF09777">
    <property type="entry name" value="OSTMP1"/>
    <property type="match status" value="1"/>
</dbReference>
<evidence type="ECO:0000313" key="3">
    <source>
        <dbReference type="Proteomes" id="UP001274896"/>
    </source>
</evidence>
<keyword evidence="1" id="KW-1133">Transmembrane helix</keyword>
<evidence type="ECO:0008006" key="4">
    <source>
        <dbReference type="Google" id="ProtNLM"/>
    </source>
</evidence>
<dbReference type="InterPro" id="IPR019172">
    <property type="entry name" value="Osteopetrosis-assoc_TM_1"/>
</dbReference>
<feature type="transmembrane region" description="Helical" evidence="1">
    <location>
        <begin position="110"/>
        <end position="132"/>
    </location>
</feature>
<dbReference type="EMBL" id="JAUCMX010000030">
    <property type="protein sequence ID" value="KAK3506878.1"/>
    <property type="molecule type" value="Genomic_DNA"/>
</dbReference>
<sequence>MVLYNLYSSLENIWLVAECINCLSEHSVSNTTLYFIDRLNQSQTCFDKYQQVNHTELCVECRTSYKILNDLYSNMSKNRSLCIDVEDAMNATRRLWSKDFKCLLTREENVPVIAVSCFMLFLPLIFYLSSYLHSEQKKRKLIH</sequence>
<dbReference type="PANTHER" id="PTHR15644">
    <property type="entry name" value="OSTEOPETROSIS ASSOCIATED TRANSMEMBRANE PROTEIN 1"/>
    <property type="match status" value="1"/>
</dbReference>
<gene>
    <name evidence="2" type="ORF">QTP70_030825</name>
</gene>
<feature type="non-terminal residue" evidence="2">
    <location>
        <position position="143"/>
    </location>
</feature>
<evidence type="ECO:0000256" key="1">
    <source>
        <dbReference type="SAM" id="Phobius"/>
    </source>
</evidence>
<dbReference type="Proteomes" id="UP001274896">
    <property type="component" value="Unassembled WGS sequence"/>
</dbReference>
<protein>
    <recommendedName>
        <fullName evidence="4">Osteopetrosis-associated transmembrane protein 1</fullName>
    </recommendedName>
</protein>
<accession>A0AAE0PRJ2</accession>
<organism evidence="2 3">
    <name type="scientific">Hemibagrus guttatus</name>
    <dbReference type="NCBI Taxonomy" id="175788"/>
    <lineage>
        <taxon>Eukaryota</taxon>
        <taxon>Metazoa</taxon>
        <taxon>Chordata</taxon>
        <taxon>Craniata</taxon>
        <taxon>Vertebrata</taxon>
        <taxon>Euteleostomi</taxon>
        <taxon>Actinopterygii</taxon>
        <taxon>Neopterygii</taxon>
        <taxon>Teleostei</taxon>
        <taxon>Ostariophysi</taxon>
        <taxon>Siluriformes</taxon>
        <taxon>Bagridae</taxon>
        <taxon>Hemibagrus</taxon>
    </lineage>
</organism>
<keyword evidence="3" id="KW-1185">Reference proteome</keyword>
<dbReference type="GO" id="GO:0005829">
    <property type="term" value="C:cytosol"/>
    <property type="evidence" value="ECO:0007669"/>
    <property type="project" value="TreeGrafter"/>
</dbReference>
<dbReference type="PANTHER" id="PTHR15644:SF2">
    <property type="entry name" value="OSTEOPETROSIS-ASSOCIATED TRANSMEMBRANE PROTEIN 1"/>
    <property type="match status" value="1"/>
</dbReference>
<comment type="caution">
    <text evidence="2">The sequence shown here is derived from an EMBL/GenBank/DDBJ whole genome shotgun (WGS) entry which is preliminary data.</text>
</comment>
<name>A0AAE0PRJ2_9TELE</name>
<proteinExistence type="predicted"/>
<keyword evidence="1" id="KW-0812">Transmembrane</keyword>
<reference evidence="2" key="1">
    <citation type="submission" date="2023-06" db="EMBL/GenBank/DDBJ databases">
        <title>Male Hemibagrus guttatus genome.</title>
        <authorList>
            <person name="Bian C."/>
        </authorList>
    </citation>
    <scope>NUCLEOTIDE SEQUENCE</scope>
    <source>
        <strain evidence="2">Male_cb2023</strain>
        <tissue evidence="2">Muscle</tissue>
    </source>
</reference>
<evidence type="ECO:0000313" key="2">
    <source>
        <dbReference type="EMBL" id="KAK3506878.1"/>
    </source>
</evidence>
<dbReference type="AlphaFoldDB" id="A0AAE0PRJ2"/>